<dbReference type="RefSeq" id="WP_143117752.1">
    <property type="nucleotide sequence ID" value="NZ_FOZK01000004.1"/>
</dbReference>
<feature type="transmembrane region" description="Helical" evidence="1">
    <location>
        <begin position="37"/>
        <end position="58"/>
    </location>
</feature>
<accession>A0A1I6M319</accession>
<dbReference type="InterPro" id="IPR058460">
    <property type="entry name" value="DUF8147"/>
</dbReference>
<keyword evidence="1" id="KW-1133">Transmembrane helix</keyword>
<organism evidence="3 4">
    <name type="scientific">Halomicrobium zhouii</name>
    <dbReference type="NCBI Taxonomy" id="767519"/>
    <lineage>
        <taxon>Archaea</taxon>
        <taxon>Methanobacteriati</taxon>
        <taxon>Methanobacteriota</taxon>
        <taxon>Stenosarchaea group</taxon>
        <taxon>Halobacteria</taxon>
        <taxon>Halobacteriales</taxon>
        <taxon>Haloarculaceae</taxon>
        <taxon>Halomicrobium</taxon>
    </lineage>
</organism>
<keyword evidence="1" id="KW-0472">Membrane</keyword>
<dbReference type="AlphaFoldDB" id="A0A1I6M319"/>
<reference evidence="3 4" key="1">
    <citation type="submission" date="2016-10" db="EMBL/GenBank/DDBJ databases">
        <authorList>
            <person name="de Groot N.N."/>
        </authorList>
    </citation>
    <scope>NUCLEOTIDE SEQUENCE [LARGE SCALE GENOMIC DNA]</scope>
    <source>
        <strain evidence="3 4">CGMCC 1.10457</strain>
    </source>
</reference>
<keyword evidence="1" id="KW-0812">Transmembrane</keyword>
<protein>
    <recommendedName>
        <fullName evidence="2">DUF8147 domain-containing protein</fullName>
    </recommendedName>
</protein>
<evidence type="ECO:0000313" key="3">
    <source>
        <dbReference type="EMBL" id="SFS10076.1"/>
    </source>
</evidence>
<name>A0A1I6M319_9EURY</name>
<evidence type="ECO:0000256" key="1">
    <source>
        <dbReference type="SAM" id="Phobius"/>
    </source>
</evidence>
<proteinExistence type="predicted"/>
<evidence type="ECO:0000259" key="2">
    <source>
        <dbReference type="Pfam" id="PF26472"/>
    </source>
</evidence>
<dbReference type="EMBL" id="FOZK01000004">
    <property type="protein sequence ID" value="SFS10076.1"/>
    <property type="molecule type" value="Genomic_DNA"/>
</dbReference>
<gene>
    <name evidence="3" type="ORF">SAMN05216559_3655</name>
</gene>
<feature type="domain" description="DUF8147" evidence="2">
    <location>
        <begin position="3"/>
        <end position="116"/>
    </location>
</feature>
<keyword evidence="4" id="KW-1185">Reference proteome</keyword>
<dbReference type="Proteomes" id="UP000199062">
    <property type="component" value="Unassembled WGS sequence"/>
</dbReference>
<feature type="transmembrane region" description="Helical" evidence="1">
    <location>
        <begin position="70"/>
        <end position="90"/>
    </location>
</feature>
<evidence type="ECO:0000313" key="4">
    <source>
        <dbReference type="Proteomes" id="UP000199062"/>
    </source>
</evidence>
<sequence>MRLRNVALVVASGLAAFLAVGVAVTELLRPSIEFSLFVGLPAGVVAGVLVSAGVYLGLGDETSTGRRRVALAAGAFGGVFLAVLLVAAGLFGLGTLTALAFATLSGVAAAVATSVRSS</sequence>
<dbReference type="Pfam" id="PF26472">
    <property type="entry name" value="DUF8147"/>
    <property type="match status" value="1"/>
</dbReference>
<feature type="transmembrane region" description="Helical" evidence="1">
    <location>
        <begin position="96"/>
        <end position="115"/>
    </location>
</feature>